<reference evidence="3 4" key="1">
    <citation type="submission" date="2020-10" db="EMBL/GenBank/DDBJ databases">
        <title>Sequencing the genomes of 1000 actinobacteria strains.</title>
        <authorList>
            <person name="Klenk H.-P."/>
        </authorList>
    </citation>
    <scope>NUCLEOTIDE SEQUENCE [LARGE SCALE GENOMIC DNA]</scope>
    <source>
        <strain evidence="3 4">DSM 44653</strain>
    </source>
</reference>
<evidence type="ECO:0000259" key="2">
    <source>
        <dbReference type="Pfam" id="PF00582"/>
    </source>
</evidence>
<evidence type="ECO:0000313" key="4">
    <source>
        <dbReference type="Proteomes" id="UP000631670"/>
    </source>
</evidence>
<comment type="caution">
    <text evidence="3">The sequence shown here is derived from an EMBL/GenBank/DDBJ whole genome shotgun (WGS) entry which is preliminary data.</text>
</comment>
<dbReference type="Gene3D" id="3.40.50.620">
    <property type="entry name" value="HUPs"/>
    <property type="match status" value="1"/>
</dbReference>
<feature type="domain" description="UspA" evidence="2">
    <location>
        <begin position="44"/>
        <end position="98"/>
    </location>
</feature>
<dbReference type="InterPro" id="IPR014729">
    <property type="entry name" value="Rossmann-like_a/b/a_fold"/>
</dbReference>
<proteinExistence type="inferred from homology"/>
<dbReference type="PRINTS" id="PR01438">
    <property type="entry name" value="UNVRSLSTRESS"/>
</dbReference>
<dbReference type="SUPFAM" id="SSF52402">
    <property type="entry name" value="Adenine nucleotide alpha hydrolases-like"/>
    <property type="match status" value="1"/>
</dbReference>
<sequence length="105" mass="11465">MVHAWLWFTSDSAYAHARRYIPALEDLELRARASLAERLDRGREKYPGVAVRCLPEYSADAQLPVVGSQGQRGFAGMVPGPISQALLYHATCPLLVVRPAAADSS</sequence>
<dbReference type="EMBL" id="JADBEG010000001">
    <property type="protein sequence ID" value="MBE1494072.1"/>
    <property type="molecule type" value="Genomic_DNA"/>
</dbReference>
<organism evidence="3 4">
    <name type="scientific">Amycolatopsis lexingtonensis</name>
    <dbReference type="NCBI Taxonomy" id="218822"/>
    <lineage>
        <taxon>Bacteria</taxon>
        <taxon>Bacillati</taxon>
        <taxon>Actinomycetota</taxon>
        <taxon>Actinomycetes</taxon>
        <taxon>Pseudonocardiales</taxon>
        <taxon>Pseudonocardiaceae</taxon>
        <taxon>Amycolatopsis</taxon>
    </lineage>
</organism>
<name>A0ABR9HT16_9PSEU</name>
<keyword evidence="4" id="KW-1185">Reference proteome</keyword>
<evidence type="ECO:0000256" key="1">
    <source>
        <dbReference type="ARBA" id="ARBA00008791"/>
    </source>
</evidence>
<gene>
    <name evidence="3" type="ORF">H4696_001172</name>
</gene>
<dbReference type="Pfam" id="PF00582">
    <property type="entry name" value="Usp"/>
    <property type="match status" value="1"/>
</dbReference>
<protein>
    <submittedName>
        <fullName evidence="3">Nucleotide-binding universal stress UspA family protein</fullName>
    </submittedName>
</protein>
<dbReference type="InterPro" id="IPR006015">
    <property type="entry name" value="Universal_stress_UspA"/>
</dbReference>
<accession>A0ABR9HT16</accession>
<dbReference type="Proteomes" id="UP000631670">
    <property type="component" value="Unassembled WGS sequence"/>
</dbReference>
<comment type="similarity">
    <text evidence="1">Belongs to the universal stress protein A family.</text>
</comment>
<dbReference type="InterPro" id="IPR006016">
    <property type="entry name" value="UspA"/>
</dbReference>
<evidence type="ECO:0000313" key="3">
    <source>
        <dbReference type="EMBL" id="MBE1494072.1"/>
    </source>
</evidence>